<dbReference type="GO" id="GO:0009229">
    <property type="term" value="P:thiamine diphosphate biosynthetic process"/>
    <property type="evidence" value="ECO:0007669"/>
    <property type="project" value="UniProtKB-UniRule"/>
</dbReference>
<name>A0A9Q4PWB1_9EURY</name>
<feature type="binding site" evidence="9">
    <location>
        <begin position="51"/>
        <end position="55"/>
    </location>
    <ligand>
        <name>4-amino-2-methyl-5-(diphosphooxymethyl)pyrimidine</name>
        <dbReference type="ChEBI" id="CHEBI:57841"/>
    </ligand>
</feature>
<dbReference type="NCBIfam" id="TIGR00693">
    <property type="entry name" value="thiE"/>
    <property type="match status" value="1"/>
</dbReference>
<evidence type="ECO:0000256" key="11">
    <source>
        <dbReference type="RuleBase" id="RU004253"/>
    </source>
</evidence>
<comment type="pathway">
    <text evidence="1 9 11">Cofactor biosynthesis; thiamine diphosphate biosynthesis; thiamine phosphate from 4-amino-2-methyl-5-diphosphomethylpyrimidine and 4-methyl-5-(2-phosphoethyl)-thiazole: step 1/1.</text>
</comment>
<dbReference type="EMBL" id="JAKELO010000002">
    <property type="protein sequence ID" value="MDE4908454.1"/>
    <property type="molecule type" value="Genomic_DNA"/>
</dbReference>
<dbReference type="FunFam" id="3.20.20.70:FF:000096">
    <property type="entry name" value="Thiamine-phosphate synthase"/>
    <property type="match status" value="1"/>
</dbReference>
<evidence type="ECO:0000256" key="10">
    <source>
        <dbReference type="RuleBase" id="RU003826"/>
    </source>
</evidence>
<keyword evidence="2 9" id="KW-0808">Transferase</keyword>
<dbReference type="PANTHER" id="PTHR20857:SF23">
    <property type="entry name" value="THIAMINE BIOSYNTHETIC BIFUNCTIONAL ENZYME"/>
    <property type="match status" value="1"/>
</dbReference>
<comment type="function">
    <text evidence="9">Condenses 4-methyl-5-(beta-hydroxyethyl)thiazole monophosphate (THZ-P) and 2-methyl-4-amino-5-hydroxymethyl pyrimidine pyrophosphate (HMP-PP) to form thiamine monophosphate (TMP).</text>
</comment>
<evidence type="ECO:0000259" key="12">
    <source>
        <dbReference type="Pfam" id="PF02581"/>
    </source>
</evidence>
<feature type="domain" description="Thiamine phosphate synthase/TenI" evidence="12">
    <location>
        <begin position="21"/>
        <end position="206"/>
    </location>
</feature>
<evidence type="ECO:0000256" key="2">
    <source>
        <dbReference type="ARBA" id="ARBA00022679"/>
    </source>
</evidence>
<dbReference type="GO" id="GO:0009228">
    <property type="term" value="P:thiamine biosynthetic process"/>
    <property type="evidence" value="ECO:0007669"/>
    <property type="project" value="UniProtKB-KW"/>
</dbReference>
<feature type="binding site" evidence="9">
    <location>
        <position position="155"/>
    </location>
    <ligand>
        <name>4-amino-2-methyl-5-(diphosphooxymethyl)pyrimidine</name>
        <dbReference type="ChEBI" id="CHEBI:57841"/>
    </ligand>
</feature>
<dbReference type="Proteomes" id="UP001143747">
    <property type="component" value="Unassembled WGS sequence"/>
</dbReference>
<evidence type="ECO:0000256" key="4">
    <source>
        <dbReference type="ARBA" id="ARBA00022842"/>
    </source>
</evidence>
<evidence type="ECO:0000313" key="14">
    <source>
        <dbReference type="Proteomes" id="UP001143747"/>
    </source>
</evidence>
<evidence type="ECO:0000256" key="9">
    <source>
        <dbReference type="HAMAP-Rule" id="MF_00097"/>
    </source>
</evidence>
<evidence type="ECO:0000256" key="5">
    <source>
        <dbReference type="ARBA" id="ARBA00022977"/>
    </source>
</evidence>
<evidence type="ECO:0000256" key="3">
    <source>
        <dbReference type="ARBA" id="ARBA00022723"/>
    </source>
</evidence>
<evidence type="ECO:0000256" key="7">
    <source>
        <dbReference type="ARBA" id="ARBA00047851"/>
    </source>
</evidence>
<feature type="binding site" evidence="9">
    <location>
        <position position="103"/>
    </location>
    <ligand>
        <name>Mg(2+)</name>
        <dbReference type="ChEBI" id="CHEBI:18420"/>
    </ligand>
</feature>
<protein>
    <recommendedName>
        <fullName evidence="9">Thiamine-phosphate synthase</fullName>
        <shortName evidence="9">TP synthase</shortName>
        <shortName evidence="9">TPS</shortName>
        <ecNumber evidence="9">2.5.1.3</ecNumber>
    </recommendedName>
    <alternativeName>
        <fullName evidence="9">Thiamine-phosphate pyrophosphorylase</fullName>
        <shortName evidence="9">TMP pyrophosphorylase</shortName>
        <shortName evidence="9">TMP-PPase</shortName>
    </alternativeName>
</protein>
<comment type="catalytic activity">
    <reaction evidence="8 9 10">
        <text>2-[(2R,5Z)-2-carboxy-4-methylthiazol-5(2H)-ylidene]ethyl phosphate + 4-amino-2-methyl-5-(diphosphooxymethyl)pyrimidine + 2 H(+) = thiamine phosphate + CO2 + diphosphate</text>
        <dbReference type="Rhea" id="RHEA:47844"/>
        <dbReference type="ChEBI" id="CHEBI:15378"/>
        <dbReference type="ChEBI" id="CHEBI:16526"/>
        <dbReference type="ChEBI" id="CHEBI:33019"/>
        <dbReference type="ChEBI" id="CHEBI:37575"/>
        <dbReference type="ChEBI" id="CHEBI:57841"/>
        <dbReference type="ChEBI" id="CHEBI:62899"/>
        <dbReference type="EC" id="2.5.1.3"/>
    </reaction>
</comment>
<comment type="catalytic activity">
    <reaction evidence="7 9 10">
        <text>2-(2-carboxy-4-methylthiazol-5-yl)ethyl phosphate + 4-amino-2-methyl-5-(diphosphooxymethyl)pyrimidine + 2 H(+) = thiamine phosphate + CO2 + diphosphate</text>
        <dbReference type="Rhea" id="RHEA:47848"/>
        <dbReference type="ChEBI" id="CHEBI:15378"/>
        <dbReference type="ChEBI" id="CHEBI:16526"/>
        <dbReference type="ChEBI" id="CHEBI:33019"/>
        <dbReference type="ChEBI" id="CHEBI:37575"/>
        <dbReference type="ChEBI" id="CHEBI:57841"/>
        <dbReference type="ChEBI" id="CHEBI:62890"/>
        <dbReference type="EC" id="2.5.1.3"/>
    </reaction>
</comment>
<feature type="binding site" evidence="9">
    <location>
        <position position="83"/>
    </location>
    <ligand>
        <name>4-amino-2-methyl-5-(diphosphooxymethyl)pyrimidine</name>
        <dbReference type="ChEBI" id="CHEBI:57841"/>
    </ligand>
</feature>
<dbReference type="CDD" id="cd00564">
    <property type="entry name" value="TMP_TenI"/>
    <property type="match status" value="1"/>
</dbReference>
<dbReference type="EC" id="2.5.1.3" evidence="9"/>
<gene>
    <name evidence="9 13" type="primary">thiE</name>
    <name evidence="13" type="ORF">L0665_07485</name>
</gene>
<dbReference type="GO" id="GO:0000287">
    <property type="term" value="F:magnesium ion binding"/>
    <property type="evidence" value="ECO:0007669"/>
    <property type="project" value="UniProtKB-UniRule"/>
</dbReference>
<dbReference type="Pfam" id="PF02581">
    <property type="entry name" value="TMP-TENI"/>
    <property type="match status" value="1"/>
</dbReference>
<dbReference type="GO" id="GO:0004789">
    <property type="term" value="F:thiamine-phosphate diphosphorylase activity"/>
    <property type="evidence" value="ECO:0007669"/>
    <property type="project" value="UniProtKB-UniRule"/>
</dbReference>
<sequence>MKHRNIPKPADFPERNCIPALYVVTDTVIGRGRSHVEIAASAVAGGAGIIQLRDKYLAPVALLREAVAIREAMVGYDALFVVNDSLDVAIASGADGVHLGQSDGSVTEARDAAETDYGDGFLIGVSVGSVDEACQAVDEGADYVALGPVFPTNSKADAGAARGLLLLQEIREAVSVPLVAIGGIGPANVQDVFRAGADSAAVISAVVAQDDVAAAARMMLELIGEVREC</sequence>
<comment type="catalytic activity">
    <reaction evidence="6 9 10">
        <text>4-methyl-5-(2-phosphooxyethyl)-thiazole + 4-amino-2-methyl-5-(diphosphooxymethyl)pyrimidine + H(+) = thiamine phosphate + diphosphate</text>
        <dbReference type="Rhea" id="RHEA:22328"/>
        <dbReference type="ChEBI" id="CHEBI:15378"/>
        <dbReference type="ChEBI" id="CHEBI:33019"/>
        <dbReference type="ChEBI" id="CHEBI:37575"/>
        <dbReference type="ChEBI" id="CHEBI:57841"/>
        <dbReference type="ChEBI" id="CHEBI:58296"/>
        <dbReference type="EC" id="2.5.1.3"/>
    </reaction>
</comment>
<keyword evidence="5 9" id="KW-0784">Thiamine biosynthesis</keyword>
<proteinExistence type="inferred from homology"/>
<accession>A0A9Q4PWB1</accession>
<dbReference type="InterPro" id="IPR036206">
    <property type="entry name" value="ThiamineP_synth_sf"/>
</dbReference>
<comment type="caution">
    <text evidence="13">The sequence shown here is derived from an EMBL/GenBank/DDBJ whole genome shotgun (WGS) entry which is preliminary data.</text>
</comment>
<feature type="binding site" evidence="9">
    <location>
        <position position="183"/>
    </location>
    <ligand>
        <name>2-[(2R,5Z)-2-carboxy-4-methylthiazol-5(2H)-ylidene]ethyl phosphate</name>
        <dbReference type="ChEBI" id="CHEBI:62899"/>
    </ligand>
</feature>
<reference evidence="13" key="1">
    <citation type="submission" date="2022-01" db="EMBL/GenBank/DDBJ databases">
        <title>Draft genome of Methanogenium marinum DSM 15558.</title>
        <authorList>
            <person name="Chen S.-C."/>
            <person name="You Y.-T."/>
        </authorList>
    </citation>
    <scope>NUCLEOTIDE SEQUENCE</scope>
    <source>
        <strain evidence="13">DSM 15558</strain>
    </source>
</reference>
<dbReference type="SUPFAM" id="SSF51391">
    <property type="entry name" value="Thiamin phosphate synthase"/>
    <property type="match status" value="1"/>
</dbReference>
<dbReference type="GO" id="GO:0005737">
    <property type="term" value="C:cytoplasm"/>
    <property type="evidence" value="ECO:0007669"/>
    <property type="project" value="TreeGrafter"/>
</dbReference>
<feature type="binding site" evidence="9">
    <location>
        <position position="126"/>
    </location>
    <ligand>
        <name>4-amino-2-methyl-5-(diphosphooxymethyl)pyrimidine</name>
        <dbReference type="ChEBI" id="CHEBI:57841"/>
    </ligand>
</feature>
<dbReference type="InterPro" id="IPR013785">
    <property type="entry name" value="Aldolase_TIM"/>
</dbReference>
<dbReference type="PANTHER" id="PTHR20857">
    <property type="entry name" value="THIAMINE-PHOSPHATE PYROPHOSPHORYLASE"/>
    <property type="match status" value="1"/>
</dbReference>
<dbReference type="HAMAP" id="MF_00097">
    <property type="entry name" value="TMP_synthase"/>
    <property type="match status" value="1"/>
</dbReference>
<dbReference type="InterPro" id="IPR034291">
    <property type="entry name" value="TMP_synthase"/>
</dbReference>
<feature type="binding site" evidence="9">
    <location>
        <begin position="203"/>
        <end position="204"/>
    </location>
    <ligand>
        <name>2-[(2R,5Z)-2-carboxy-4-methylthiazol-5(2H)-ylidene]ethyl phosphate</name>
        <dbReference type="ChEBI" id="CHEBI:62899"/>
    </ligand>
</feature>
<comment type="similarity">
    <text evidence="9 10">Belongs to the thiamine-phosphate synthase family.</text>
</comment>
<evidence type="ECO:0000256" key="8">
    <source>
        <dbReference type="ARBA" id="ARBA00047883"/>
    </source>
</evidence>
<evidence type="ECO:0000256" key="6">
    <source>
        <dbReference type="ARBA" id="ARBA00047334"/>
    </source>
</evidence>
<evidence type="ECO:0000313" key="13">
    <source>
        <dbReference type="EMBL" id="MDE4908454.1"/>
    </source>
</evidence>
<dbReference type="InterPro" id="IPR022998">
    <property type="entry name" value="ThiamineP_synth_TenI"/>
</dbReference>
<feature type="binding site" evidence="9">
    <location>
        <position position="84"/>
    </location>
    <ligand>
        <name>Mg(2+)</name>
        <dbReference type="ChEBI" id="CHEBI:18420"/>
    </ligand>
</feature>
<dbReference type="AlphaFoldDB" id="A0A9Q4PWB1"/>
<comment type="cofactor">
    <cofactor evidence="9">
        <name>Mg(2+)</name>
        <dbReference type="ChEBI" id="CHEBI:18420"/>
    </cofactor>
    <text evidence="9">Binds 1 Mg(2+) ion per subunit.</text>
</comment>
<evidence type="ECO:0000256" key="1">
    <source>
        <dbReference type="ARBA" id="ARBA00005165"/>
    </source>
</evidence>
<organism evidence="13 14">
    <name type="scientific">Methanogenium marinum</name>
    <dbReference type="NCBI Taxonomy" id="348610"/>
    <lineage>
        <taxon>Archaea</taxon>
        <taxon>Methanobacteriati</taxon>
        <taxon>Methanobacteriota</taxon>
        <taxon>Stenosarchaea group</taxon>
        <taxon>Methanomicrobia</taxon>
        <taxon>Methanomicrobiales</taxon>
        <taxon>Methanomicrobiaceae</taxon>
        <taxon>Methanogenium</taxon>
    </lineage>
</organism>
<dbReference type="Gene3D" id="3.20.20.70">
    <property type="entry name" value="Aldolase class I"/>
    <property type="match status" value="1"/>
</dbReference>
<keyword evidence="4 9" id="KW-0460">Magnesium</keyword>
<feature type="binding site" evidence="9">
    <location>
        <begin position="152"/>
        <end position="154"/>
    </location>
    <ligand>
        <name>2-[(2R,5Z)-2-carboxy-4-methylthiazol-5(2H)-ylidene]ethyl phosphate</name>
        <dbReference type="ChEBI" id="CHEBI:62899"/>
    </ligand>
</feature>
<keyword evidence="3 9" id="KW-0479">Metal-binding</keyword>
<keyword evidence="14" id="KW-1185">Reference proteome</keyword>